<name>A0A1Y1Z1M9_9PLEO</name>
<feature type="region of interest" description="Disordered" evidence="1">
    <location>
        <begin position="156"/>
        <end position="184"/>
    </location>
</feature>
<feature type="region of interest" description="Disordered" evidence="1">
    <location>
        <begin position="67"/>
        <end position="128"/>
    </location>
</feature>
<dbReference type="Proteomes" id="UP000193144">
    <property type="component" value="Unassembled WGS sequence"/>
</dbReference>
<accession>A0A1Y1Z1M9</accession>
<evidence type="ECO:0000313" key="2">
    <source>
        <dbReference type="EMBL" id="ORY03745.1"/>
    </source>
</evidence>
<evidence type="ECO:0000313" key="3">
    <source>
        <dbReference type="Proteomes" id="UP000193144"/>
    </source>
</evidence>
<dbReference type="AlphaFoldDB" id="A0A1Y1Z1M9"/>
<keyword evidence="3" id="KW-1185">Reference proteome</keyword>
<feature type="region of interest" description="Disordered" evidence="1">
    <location>
        <begin position="1"/>
        <end position="41"/>
    </location>
</feature>
<feature type="compositionally biased region" description="Basic and acidic residues" evidence="1">
    <location>
        <begin position="14"/>
        <end position="30"/>
    </location>
</feature>
<protein>
    <submittedName>
        <fullName evidence="2">Uncharacterized protein</fullName>
    </submittedName>
</protein>
<dbReference type="EMBL" id="MCFA01000143">
    <property type="protein sequence ID" value="ORY03745.1"/>
    <property type="molecule type" value="Genomic_DNA"/>
</dbReference>
<evidence type="ECO:0000256" key="1">
    <source>
        <dbReference type="SAM" id="MobiDB-lite"/>
    </source>
</evidence>
<comment type="caution">
    <text evidence="2">The sequence shown here is derived from an EMBL/GenBank/DDBJ whole genome shotgun (WGS) entry which is preliminary data.</text>
</comment>
<feature type="compositionally biased region" description="Polar residues" evidence="1">
    <location>
        <begin position="403"/>
        <end position="415"/>
    </location>
</feature>
<sequence length="528" mass="59157">MSPEKPPTPARTPHPKDISEDDFPENREMNLTKTIPKASKDDADELIASNLASTFGVPDRFQISTNESTTLNSSLGLGETGSSVTTTGSKRHINPSSDFSDKKPRNNGDHTLSSKGSMPNLEKEAAKSSLQHYIDRMRTNNPGNQANNPQAREVLDTGKSVPLEVDNASIPSDEENPGEKEPDLKSVYQPITDIVQPVSCDYFYPRLIVMASVLDWAADHRIPLGPEMTASAHGAILTKSRPVVLLHIYPTTAVGYALQSRNNRGTKDLPLEQKEQCRDVRHPGDMTSFDSEHEPLWVTRWDRPVPLRLNTFLNFAEPVSIRLNRLVQPIGHLRYESLLEVDRIEARFRARTRFEMEKNASKYRKVDENETARLFSRFPQLISNVVDEEEQKKREVRKARFGTHSSLDPNASALRTESRAHPGKSAGSSLQGSAVRRSFRSSTNDTRDPYPNPSEARYDSSSGNIYNNRKIVSYDDLDTGYQSRPEEKGTSRARDDNPRSSNEGRRNEHTKLSSSRTFEKPKAGSSGI</sequence>
<feature type="compositionally biased region" description="Basic and acidic residues" evidence="1">
    <location>
        <begin position="484"/>
        <end position="522"/>
    </location>
</feature>
<feature type="compositionally biased region" description="Pro residues" evidence="1">
    <location>
        <begin position="1"/>
        <end position="12"/>
    </location>
</feature>
<feature type="region of interest" description="Disordered" evidence="1">
    <location>
        <begin position="395"/>
        <end position="528"/>
    </location>
</feature>
<feature type="compositionally biased region" description="Low complexity" evidence="1">
    <location>
        <begin position="67"/>
        <end position="88"/>
    </location>
</feature>
<feature type="compositionally biased region" description="Basic and acidic residues" evidence="1">
    <location>
        <begin position="99"/>
        <end position="108"/>
    </location>
</feature>
<reference evidence="2 3" key="1">
    <citation type="submission" date="2016-07" db="EMBL/GenBank/DDBJ databases">
        <title>Pervasive Adenine N6-methylation of Active Genes in Fungi.</title>
        <authorList>
            <consortium name="DOE Joint Genome Institute"/>
            <person name="Mondo S.J."/>
            <person name="Dannebaum R.O."/>
            <person name="Kuo R.C."/>
            <person name="Labutti K."/>
            <person name="Haridas S."/>
            <person name="Kuo A."/>
            <person name="Salamov A."/>
            <person name="Ahrendt S.R."/>
            <person name="Lipzen A."/>
            <person name="Sullivan W."/>
            <person name="Andreopoulos W.B."/>
            <person name="Clum A."/>
            <person name="Lindquist E."/>
            <person name="Daum C."/>
            <person name="Ramamoorthy G.K."/>
            <person name="Gryganskyi A."/>
            <person name="Culley D."/>
            <person name="Magnuson J.K."/>
            <person name="James T.Y."/>
            <person name="O'Malley M.A."/>
            <person name="Stajich J.E."/>
            <person name="Spatafora J.W."/>
            <person name="Visel A."/>
            <person name="Grigoriev I.V."/>
        </authorList>
    </citation>
    <scope>NUCLEOTIDE SEQUENCE [LARGE SCALE GENOMIC DNA]</scope>
    <source>
        <strain evidence="2 3">CBS 115471</strain>
    </source>
</reference>
<organism evidence="2 3">
    <name type="scientific">Clohesyomyces aquaticus</name>
    <dbReference type="NCBI Taxonomy" id="1231657"/>
    <lineage>
        <taxon>Eukaryota</taxon>
        <taxon>Fungi</taxon>
        <taxon>Dikarya</taxon>
        <taxon>Ascomycota</taxon>
        <taxon>Pezizomycotina</taxon>
        <taxon>Dothideomycetes</taxon>
        <taxon>Pleosporomycetidae</taxon>
        <taxon>Pleosporales</taxon>
        <taxon>Lindgomycetaceae</taxon>
        <taxon>Clohesyomyces</taxon>
    </lineage>
</organism>
<proteinExistence type="predicted"/>
<gene>
    <name evidence="2" type="ORF">BCR34DRAFT_605121</name>
</gene>